<evidence type="ECO:0000256" key="4">
    <source>
        <dbReference type="ARBA" id="ARBA00023163"/>
    </source>
</evidence>
<evidence type="ECO:0000256" key="1">
    <source>
        <dbReference type="ARBA" id="ARBA00004123"/>
    </source>
</evidence>
<keyword evidence="2" id="KW-0805">Transcription regulation</keyword>
<dbReference type="Proteomes" id="UP000436088">
    <property type="component" value="Unassembled WGS sequence"/>
</dbReference>
<dbReference type="InterPro" id="IPR044800">
    <property type="entry name" value="LEC2-like"/>
</dbReference>
<dbReference type="OrthoDB" id="954231at2759"/>
<dbReference type="EMBL" id="VEPZ02000396">
    <property type="protein sequence ID" value="KAE8726027.1"/>
    <property type="molecule type" value="Genomic_DNA"/>
</dbReference>
<evidence type="ECO:0000256" key="6">
    <source>
        <dbReference type="SAM" id="Coils"/>
    </source>
</evidence>
<dbReference type="PANTHER" id="PTHR31140">
    <property type="entry name" value="B3 DOMAIN-CONTAINING TRANSCRIPTION FACTOR ABI3"/>
    <property type="match status" value="1"/>
</dbReference>
<feature type="coiled-coil region" evidence="6">
    <location>
        <begin position="151"/>
        <end position="185"/>
    </location>
</feature>
<proteinExistence type="predicted"/>
<dbReference type="Gene3D" id="2.40.330.10">
    <property type="entry name" value="DNA-binding pseudobarrel domain"/>
    <property type="match status" value="1"/>
</dbReference>
<dbReference type="GO" id="GO:0003700">
    <property type="term" value="F:DNA-binding transcription factor activity"/>
    <property type="evidence" value="ECO:0007669"/>
    <property type="project" value="InterPro"/>
</dbReference>
<dbReference type="AlphaFoldDB" id="A0A6A3CBM4"/>
<keyword evidence="4" id="KW-0804">Transcription</keyword>
<evidence type="ECO:0000313" key="8">
    <source>
        <dbReference type="EMBL" id="KAE8726027.1"/>
    </source>
</evidence>
<evidence type="ECO:0000259" key="7">
    <source>
        <dbReference type="PROSITE" id="PS50863"/>
    </source>
</evidence>
<keyword evidence="5" id="KW-0539">Nucleus</keyword>
<reference evidence="8" key="1">
    <citation type="submission" date="2019-09" db="EMBL/GenBank/DDBJ databases">
        <title>Draft genome information of white flower Hibiscus syriacus.</title>
        <authorList>
            <person name="Kim Y.-M."/>
        </authorList>
    </citation>
    <scope>NUCLEOTIDE SEQUENCE [LARGE SCALE GENOMIC DNA]</scope>
    <source>
        <strain evidence="8">YM2019G1</strain>
    </source>
</reference>
<keyword evidence="9" id="KW-1185">Reference proteome</keyword>
<name>A0A6A3CBM4_HIBSY</name>
<evidence type="ECO:0000313" key="9">
    <source>
        <dbReference type="Proteomes" id="UP000436088"/>
    </source>
</evidence>
<gene>
    <name evidence="8" type="ORF">F3Y22_tig00007895pilonHSYRG00062</name>
</gene>
<dbReference type="InterPro" id="IPR015300">
    <property type="entry name" value="DNA-bd_pseudobarrel_sf"/>
</dbReference>
<dbReference type="GO" id="GO:0005634">
    <property type="term" value="C:nucleus"/>
    <property type="evidence" value="ECO:0007669"/>
    <property type="project" value="UniProtKB-SubCell"/>
</dbReference>
<protein>
    <recommendedName>
        <fullName evidence="7">TF-B3 domain-containing protein</fullName>
    </recommendedName>
</protein>
<keyword evidence="6" id="KW-0175">Coiled coil</keyword>
<dbReference type="PANTHER" id="PTHR31140:SF145">
    <property type="entry name" value="TF-B3 DOMAIN-CONTAINING PROTEIN"/>
    <property type="match status" value="1"/>
</dbReference>
<sequence>MAPIVLKNLNKTDIEKRMTLPSKSLKSFPPLSGDKHMVDFHVIEECGRVWKFRIHTRKNDRKYRKPVLTKGWLEFVRSKQLCIGDRVGFYMEKKEAGSVEYRVKVEKRVKIFDNLGDGVETSGMGSNRSGIFGSTLSRVPLPPVSTPSEFKSSANEEVRKMVVKMEAMEEKNFRMENHIARLTSNLEKLLHKIVGSSNILGSDSSE</sequence>
<keyword evidence="3" id="KW-0238">DNA-binding</keyword>
<dbReference type="SMART" id="SM01019">
    <property type="entry name" value="B3"/>
    <property type="match status" value="1"/>
</dbReference>
<evidence type="ECO:0000256" key="2">
    <source>
        <dbReference type="ARBA" id="ARBA00023015"/>
    </source>
</evidence>
<evidence type="ECO:0000256" key="3">
    <source>
        <dbReference type="ARBA" id="ARBA00023125"/>
    </source>
</evidence>
<comment type="subcellular location">
    <subcellularLocation>
        <location evidence="1">Nucleus</location>
    </subcellularLocation>
</comment>
<dbReference type="GO" id="GO:0003677">
    <property type="term" value="F:DNA binding"/>
    <property type="evidence" value="ECO:0007669"/>
    <property type="project" value="UniProtKB-KW"/>
</dbReference>
<comment type="caution">
    <text evidence="8">The sequence shown here is derived from an EMBL/GenBank/DDBJ whole genome shotgun (WGS) entry which is preliminary data.</text>
</comment>
<dbReference type="InterPro" id="IPR003340">
    <property type="entry name" value="B3_DNA-bd"/>
</dbReference>
<dbReference type="Pfam" id="PF02362">
    <property type="entry name" value="B3"/>
    <property type="match status" value="1"/>
</dbReference>
<feature type="domain" description="TF-B3" evidence="7">
    <location>
        <begin position="3"/>
        <end position="107"/>
    </location>
</feature>
<evidence type="ECO:0000256" key="5">
    <source>
        <dbReference type="ARBA" id="ARBA00023242"/>
    </source>
</evidence>
<dbReference type="SUPFAM" id="SSF101936">
    <property type="entry name" value="DNA-binding pseudobarrel domain"/>
    <property type="match status" value="1"/>
</dbReference>
<dbReference type="PROSITE" id="PS50863">
    <property type="entry name" value="B3"/>
    <property type="match status" value="1"/>
</dbReference>
<organism evidence="8 9">
    <name type="scientific">Hibiscus syriacus</name>
    <name type="common">Rose of Sharon</name>
    <dbReference type="NCBI Taxonomy" id="106335"/>
    <lineage>
        <taxon>Eukaryota</taxon>
        <taxon>Viridiplantae</taxon>
        <taxon>Streptophyta</taxon>
        <taxon>Embryophyta</taxon>
        <taxon>Tracheophyta</taxon>
        <taxon>Spermatophyta</taxon>
        <taxon>Magnoliopsida</taxon>
        <taxon>eudicotyledons</taxon>
        <taxon>Gunneridae</taxon>
        <taxon>Pentapetalae</taxon>
        <taxon>rosids</taxon>
        <taxon>malvids</taxon>
        <taxon>Malvales</taxon>
        <taxon>Malvaceae</taxon>
        <taxon>Malvoideae</taxon>
        <taxon>Hibiscus</taxon>
    </lineage>
</organism>
<dbReference type="CDD" id="cd10017">
    <property type="entry name" value="B3_DNA"/>
    <property type="match status" value="1"/>
</dbReference>
<accession>A0A6A3CBM4</accession>